<dbReference type="Proteomes" id="UP000183987">
    <property type="component" value="Unassembled WGS sequence"/>
</dbReference>
<dbReference type="RefSeq" id="WP_072857947.1">
    <property type="nucleotide sequence ID" value="NZ_FQUE01000007.1"/>
</dbReference>
<feature type="chain" id="PRO_5012454547" description="Pre-peptidase C-terminal domain-containing protein" evidence="1">
    <location>
        <begin position="22"/>
        <end position="400"/>
    </location>
</feature>
<keyword evidence="3" id="KW-1185">Reference proteome</keyword>
<dbReference type="OrthoDB" id="7848279at2"/>
<dbReference type="EMBL" id="FQUE01000007">
    <property type="protein sequence ID" value="SHF51218.1"/>
    <property type="molecule type" value="Genomic_DNA"/>
</dbReference>
<evidence type="ECO:0000313" key="3">
    <source>
        <dbReference type="Proteomes" id="UP000183987"/>
    </source>
</evidence>
<evidence type="ECO:0000256" key="1">
    <source>
        <dbReference type="SAM" id="SignalP"/>
    </source>
</evidence>
<feature type="signal peptide" evidence="1">
    <location>
        <begin position="1"/>
        <end position="21"/>
    </location>
</feature>
<dbReference type="AlphaFoldDB" id="A0A1M5C910"/>
<organism evidence="2 3">
    <name type="scientific">Loktanella atrilutea</name>
    <dbReference type="NCBI Taxonomy" id="366533"/>
    <lineage>
        <taxon>Bacteria</taxon>
        <taxon>Pseudomonadati</taxon>
        <taxon>Pseudomonadota</taxon>
        <taxon>Alphaproteobacteria</taxon>
        <taxon>Rhodobacterales</taxon>
        <taxon>Roseobacteraceae</taxon>
        <taxon>Loktanella</taxon>
    </lineage>
</organism>
<dbReference type="STRING" id="366533.SAMN05444339_10772"/>
<protein>
    <recommendedName>
        <fullName evidence="4">Pre-peptidase C-terminal domain-containing protein</fullName>
    </recommendedName>
</protein>
<reference evidence="3" key="1">
    <citation type="submission" date="2016-11" db="EMBL/GenBank/DDBJ databases">
        <authorList>
            <person name="Varghese N."/>
            <person name="Submissions S."/>
        </authorList>
    </citation>
    <scope>NUCLEOTIDE SEQUENCE [LARGE SCALE GENOMIC DNA]</scope>
    <source>
        <strain evidence="3">DSM 29326</strain>
    </source>
</reference>
<name>A0A1M5C910_LOKAT</name>
<dbReference type="NCBIfam" id="NF038127">
    <property type="entry name" value="FDP_fam"/>
    <property type="match status" value="1"/>
</dbReference>
<dbReference type="Gene3D" id="2.60.120.380">
    <property type="match status" value="3"/>
</dbReference>
<accession>A0A1M5C910</accession>
<sequence>MFRYLIPISASLLLTATTLCAQSRPCDDAGWLGGSEESSDVATRDTFVEQMALVLNANTFVGRFTLSAPHDIRVEAAGRANGDPTLTLFAEDGSQVATDDDSGGNGAARIETALETGSYCAVVRSFDDSPMTAFVRVGRQDMEPLTPGMDTPAAATEPADVTNSCVEAPDLGTMTDAPLQNSGSAQEVPFIRFTLDAPAQITVTAENAEADPKLILTGPDGGTIGENDDYEGLNARLDVSTDLPPGTYCIALQAIGDSSLPIDVAVSVFDPIAALADLYARGEAAPPLDGSVAVTDLGTLPSQLIKDLRVGSDAEWFSLTLDASGLLLVEAIAAGSGGDPWLVLFDSLGRQIAQNDDEGQGTDARVTARVQAGTYVIGVKQVGDQTGFVRLLAERYVKAP</sequence>
<keyword evidence="1" id="KW-0732">Signal</keyword>
<evidence type="ECO:0000313" key="2">
    <source>
        <dbReference type="EMBL" id="SHF51218.1"/>
    </source>
</evidence>
<proteinExistence type="predicted"/>
<evidence type="ECO:0008006" key="4">
    <source>
        <dbReference type="Google" id="ProtNLM"/>
    </source>
</evidence>
<gene>
    <name evidence="2" type="ORF">SAMN05444339_10772</name>
</gene>